<feature type="region of interest" description="Disordered" evidence="1">
    <location>
        <begin position="84"/>
        <end position="109"/>
    </location>
</feature>
<keyword evidence="3" id="KW-1185">Reference proteome</keyword>
<dbReference type="Proteomes" id="UP000467700">
    <property type="component" value="Unassembled WGS sequence"/>
</dbReference>
<dbReference type="EMBL" id="CACVBS010000046">
    <property type="protein sequence ID" value="CAA7264963.1"/>
    <property type="molecule type" value="Genomic_DNA"/>
</dbReference>
<evidence type="ECO:0000256" key="1">
    <source>
        <dbReference type="SAM" id="MobiDB-lite"/>
    </source>
</evidence>
<proteinExistence type="predicted"/>
<organism evidence="2 3">
    <name type="scientific">Cyclocybe aegerita</name>
    <name type="common">Black poplar mushroom</name>
    <name type="synonym">Agrocybe aegerita</name>
    <dbReference type="NCBI Taxonomy" id="1973307"/>
    <lineage>
        <taxon>Eukaryota</taxon>
        <taxon>Fungi</taxon>
        <taxon>Dikarya</taxon>
        <taxon>Basidiomycota</taxon>
        <taxon>Agaricomycotina</taxon>
        <taxon>Agaricomycetes</taxon>
        <taxon>Agaricomycetidae</taxon>
        <taxon>Agaricales</taxon>
        <taxon>Agaricineae</taxon>
        <taxon>Bolbitiaceae</taxon>
        <taxon>Cyclocybe</taxon>
    </lineage>
</organism>
<accession>A0A8S0XK84</accession>
<sequence length="109" mass="11547">MSTNRGQGLSFSPLSEAVPTLPALQASVTTDEHLTFGDPEPERHQLNFHFKASKFSASTPEACATCDNGIQKDLGTVERADFVGGEFSGPEELNPTTSPLSVTKAEAPP</sequence>
<gene>
    <name evidence="2" type="ORF">AAE3_LOCUS7019</name>
</gene>
<comment type="caution">
    <text evidence="2">The sequence shown here is derived from an EMBL/GenBank/DDBJ whole genome shotgun (WGS) entry which is preliminary data.</text>
</comment>
<evidence type="ECO:0000313" key="2">
    <source>
        <dbReference type="EMBL" id="CAA7264963.1"/>
    </source>
</evidence>
<evidence type="ECO:0000313" key="3">
    <source>
        <dbReference type="Proteomes" id="UP000467700"/>
    </source>
</evidence>
<reference evidence="2 3" key="1">
    <citation type="submission" date="2020-01" db="EMBL/GenBank/DDBJ databases">
        <authorList>
            <person name="Gupta K D."/>
        </authorList>
    </citation>
    <scope>NUCLEOTIDE SEQUENCE [LARGE SCALE GENOMIC DNA]</scope>
</reference>
<dbReference type="AlphaFoldDB" id="A0A8S0XK84"/>
<protein>
    <submittedName>
        <fullName evidence="2">Uncharacterized protein</fullName>
    </submittedName>
</protein>
<name>A0A8S0XK84_CYCAE</name>